<dbReference type="PANTHER" id="PTHR45720:SF10">
    <property type="entry name" value="CHLORIDE CHANNEL PROTEIN 2"/>
    <property type="match status" value="1"/>
</dbReference>
<keyword evidence="5" id="KW-1185">Reference proteome</keyword>
<dbReference type="SUPFAM" id="SSF54631">
    <property type="entry name" value="CBS-domain pair"/>
    <property type="match status" value="1"/>
</dbReference>
<evidence type="ECO:0000313" key="5">
    <source>
        <dbReference type="Proteomes" id="UP001162156"/>
    </source>
</evidence>
<dbReference type="EMBL" id="JANEYF010003051">
    <property type="protein sequence ID" value="KAJ8939742.1"/>
    <property type="molecule type" value="Genomic_DNA"/>
</dbReference>
<evidence type="ECO:0000313" key="4">
    <source>
        <dbReference type="EMBL" id="KAJ8939742.1"/>
    </source>
</evidence>
<protein>
    <recommendedName>
        <fullName evidence="6">Chloride channel protein</fullName>
    </recommendedName>
</protein>
<evidence type="ECO:0008006" key="6">
    <source>
        <dbReference type="Google" id="ProtNLM"/>
    </source>
</evidence>
<keyword evidence="3" id="KW-0868">Chloride</keyword>
<proteinExistence type="predicted"/>
<dbReference type="GO" id="GO:0005247">
    <property type="term" value="F:voltage-gated chloride channel activity"/>
    <property type="evidence" value="ECO:0007669"/>
    <property type="project" value="TreeGrafter"/>
</dbReference>
<dbReference type="PANTHER" id="PTHR45720">
    <property type="entry name" value="CHLORIDE CHANNEL PROTEIN 2"/>
    <property type="match status" value="1"/>
</dbReference>
<evidence type="ECO:0000256" key="1">
    <source>
        <dbReference type="ARBA" id="ARBA00022448"/>
    </source>
</evidence>
<evidence type="ECO:0000256" key="3">
    <source>
        <dbReference type="ARBA" id="ARBA00023214"/>
    </source>
</evidence>
<dbReference type="Proteomes" id="UP001162156">
    <property type="component" value="Unassembled WGS sequence"/>
</dbReference>
<sequence length="129" mass="14355">MKPRERVCDMSLEDQRKWEEEQMQLSVDFSICQIDPSPFQLVEKTSLLKVHSLFSMVGVNHAYVTAIGKLVGVVGLKELRTAIEDANSGHLPAHNIETNSNGTVSVNDIKDHVENEHEIGALMAKDSKV</sequence>
<dbReference type="InterPro" id="IPR046342">
    <property type="entry name" value="CBS_dom_sf"/>
</dbReference>
<comment type="caution">
    <text evidence="4">The sequence shown here is derived from an EMBL/GenBank/DDBJ whole genome shotgun (WGS) entry which is preliminary data.</text>
</comment>
<dbReference type="AlphaFoldDB" id="A0AAV8XL03"/>
<dbReference type="Gene3D" id="3.10.580.10">
    <property type="entry name" value="CBS-domain"/>
    <property type="match status" value="1"/>
</dbReference>
<evidence type="ECO:0000256" key="2">
    <source>
        <dbReference type="ARBA" id="ARBA00023065"/>
    </source>
</evidence>
<dbReference type="InterPro" id="IPR050970">
    <property type="entry name" value="Cl_channel_volt-gated"/>
</dbReference>
<gene>
    <name evidence="4" type="ORF">NQ314_011028</name>
</gene>
<dbReference type="FunFam" id="3.10.580.10:FF:000032">
    <property type="entry name" value="Chloride channel protein"/>
    <property type="match status" value="1"/>
</dbReference>
<accession>A0AAV8XL03</accession>
<name>A0AAV8XL03_9CUCU</name>
<keyword evidence="2" id="KW-0406">Ion transport</keyword>
<organism evidence="4 5">
    <name type="scientific">Rhamnusium bicolor</name>
    <dbReference type="NCBI Taxonomy" id="1586634"/>
    <lineage>
        <taxon>Eukaryota</taxon>
        <taxon>Metazoa</taxon>
        <taxon>Ecdysozoa</taxon>
        <taxon>Arthropoda</taxon>
        <taxon>Hexapoda</taxon>
        <taxon>Insecta</taxon>
        <taxon>Pterygota</taxon>
        <taxon>Neoptera</taxon>
        <taxon>Endopterygota</taxon>
        <taxon>Coleoptera</taxon>
        <taxon>Polyphaga</taxon>
        <taxon>Cucujiformia</taxon>
        <taxon>Chrysomeloidea</taxon>
        <taxon>Cerambycidae</taxon>
        <taxon>Lepturinae</taxon>
        <taxon>Rhagiini</taxon>
        <taxon>Rhamnusium</taxon>
    </lineage>
</organism>
<keyword evidence="1" id="KW-0813">Transport</keyword>
<reference evidence="4" key="1">
    <citation type="journal article" date="2023" name="Insect Mol. Biol.">
        <title>Genome sequencing provides insights into the evolution of gene families encoding plant cell wall-degrading enzymes in longhorned beetles.</title>
        <authorList>
            <person name="Shin N.R."/>
            <person name="Okamura Y."/>
            <person name="Kirsch R."/>
            <person name="Pauchet Y."/>
        </authorList>
    </citation>
    <scope>NUCLEOTIDE SEQUENCE</scope>
    <source>
        <strain evidence="4">RBIC_L_NR</strain>
    </source>
</reference>
<dbReference type="GO" id="GO:0005886">
    <property type="term" value="C:plasma membrane"/>
    <property type="evidence" value="ECO:0007669"/>
    <property type="project" value="TreeGrafter"/>
</dbReference>